<dbReference type="AlphaFoldDB" id="A0A840G239"/>
<evidence type="ECO:0000313" key="1">
    <source>
        <dbReference type="EMBL" id="MBB4246015.1"/>
    </source>
</evidence>
<keyword evidence="2" id="KW-1185">Reference proteome</keyword>
<protein>
    <submittedName>
        <fullName evidence="1">Uncharacterized protein</fullName>
    </submittedName>
</protein>
<proteinExistence type="predicted"/>
<dbReference type="EMBL" id="JACIGE010000001">
    <property type="protein sequence ID" value="MBB4246015.1"/>
    <property type="molecule type" value="Genomic_DNA"/>
</dbReference>
<organism evidence="1 2">
    <name type="scientific">Rhodocyclus tenuis</name>
    <name type="common">Rhodospirillum tenue</name>
    <dbReference type="NCBI Taxonomy" id="1066"/>
    <lineage>
        <taxon>Bacteria</taxon>
        <taxon>Pseudomonadati</taxon>
        <taxon>Pseudomonadota</taxon>
        <taxon>Betaproteobacteria</taxon>
        <taxon>Rhodocyclales</taxon>
        <taxon>Rhodocyclaceae</taxon>
        <taxon>Rhodocyclus</taxon>
    </lineage>
</organism>
<gene>
    <name evidence="1" type="ORF">GGD90_000364</name>
</gene>
<reference evidence="1 2" key="1">
    <citation type="submission" date="2020-08" db="EMBL/GenBank/DDBJ databases">
        <title>Genome sequencing of Purple Non-Sulfur Bacteria from various extreme environments.</title>
        <authorList>
            <person name="Mayer M."/>
        </authorList>
    </citation>
    <scope>NUCLEOTIDE SEQUENCE [LARGE SCALE GENOMIC DNA]</scope>
    <source>
        <strain evidence="1 2">2761</strain>
    </source>
</reference>
<name>A0A840G239_RHOTE</name>
<evidence type="ECO:0000313" key="2">
    <source>
        <dbReference type="Proteomes" id="UP000587070"/>
    </source>
</evidence>
<accession>A0A840G239</accession>
<sequence length="287" mass="31925">MSGTKAALHMPLYDQLSRTRSEVQSRTVTRPVMQLTTASVGDLVMPAEQRFVAAQRLVLRWIDEKHRAILGGALPPHALRGESFAIDQPGREFAAVRLDPPPEGFDQVWAAKVEHPDNTTEGRNFARIWSVEVLLVHARSEVVLSIRTAIHSDGRDQPPLSVPRFLREIAAQIGLNDAGLPIAATPYRIDSDERLALFWKHLRDPARNLPVLVLTPEFGTGEYALNPDVTANALVGVAHVVTFTENRTTLGCGWPAASGSPLRAHYEPTSRTLTLLRRNFFDTPWRR</sequence>
<comment type="caution">
    <text evidence="1">The sequence shown here is derived from an EMBL/GenBank/DDBJ whole genome shotgun (WGS) entry which is preliminary data.</text>
</comment>
<dbReference type="Proteomes" id="UP000587070">
    <property type="component" value="Unassembled WGS sequence"/>
</dbReference>